<dbReference type="Proteomes" id="UP000812966">
    <property type="component" value="Unassembled WGS sequence"/>
</dbReference>
<dbReference type="InterPro" id="IPR019775">
    <property type="entry name" value="WD40_repeat_CS"/>
</dbReference>
<dbReference type="PROSITE" id="PS50082">
    <property type="entry name" value="WD_REPEATS_2"/>
    <property type="match status" value="1"/>
</dbReference>
<protein>
    <recommendedName>
        <fullName evidence="12">Minichromosome loss protein Mcl1 middle region domain-containing protein</fullName>
    </recommendedName>
</protein>
<dbReference type="SUPFAM" id="SSF50978">
    <property type="entry name" value="WD40 repeat-like"/>
    <property type="match status" value="1"/>
</dbReference>
<keyword evidence="11" id="KW-1185">Reference proteome</keyword>
<sequence length="1090" mass="119810">MSFAPPSAVREGPSHLPGVTRLTYSRDGKTIFTGGSDCMLRYHNVNEPDTEPGFFDEHRDPITCLATTSSNLLTGCIDGTTRSFDYPANEFAGNLARSSGVAVRWLAIDKDGEKVALCSDDLLVKIVNIRDPIQISVLPGLSRPVRSASWHTRQDMLTIITTDGKIQIYEFEDGNASCLKTIEAMAAPGKPDDELPCAVAWHPKGDYFVVPTRSHDIAIVDRDTWTRQGNFSASGHDGEIGLLAWSPNGLYLASSGKDDQIIVWETEGRQPVARVKVNGGTVTGLEFSPTDNALSWACVDGTFNTWTDPVPAEKPHPAQQPRVHATRQNGLGDGGEGLKQLDGEDDDDMGEDLADFDNDDWIVDDEDGGKYRERETSPNVGNGVREVVGITKAQAAFQPGSTAMRNKKRYLAFNMIGVVDVTDQDTHHVVNVEFHDKSADRRGYHFQDHNRFHLAAVGEQGIVYGSHADGDLPALVHYRAYDTWASGADWQVSLPAGEQPVLLAAGGKPLANEFEVESQNMGSVIVATSRGFIRFFTGSGVQRYLWRMGEEMVSMAASHEMAFLVHREGGTSLDGCQNLRYTLVDLDSYDIVQEGRIPLPKKTTLAWIGFSQSGAPAMYDSDGLLSLLDRSRRPGQARWSPLVDTRALVKKEGGNQTAYWPVGLTDKQMMCVILKGNEREPYFPRPVILDVDMTIPLLNLDISQGQLEEKLMQEQLQLNLLRDMVKERSELSYDISKIEVSQDKELIQLVQAACKADKLQRALDIVRMMNNVKSMEAAAKVAQFYHLPGLQEKIGIIREATEEKRREKERNERYGGYRMVARETPLPESPYGVASKASLAAARQDTDFAPRTVMSKRTARASVGAHLNAAPVPVPRYVSETPEPISMPTQDDRDVSPPSPETKRRRLNNGHAEEDGFKRPQPPSESIAPGPVHKTGGLKNPFARKAPASNPFAKSNIANTTLAKKSYSFFDKVEDAEQAAKKNAAKNGASNAAKKTAKQTTLSLAPKAPVTRPSLQSEDSLASTVVDSIADTEQDDVDMEDGLEETQTDGMSLRASPEPRDVQAVADDDAEPLEVSKFSSLNHMQTFVER</sequence>
<dbReference type="GO" id="GO:0006261">
    <property type="term" value="P:DNA-templated DNA replication"/>
    <property type="evidence" value="ECO:0007669"/>
    <property type="project" value="TreeGrafter"/>
</dbReference>
<keyword evidence="3" id="KW-0677">Repeat</keyword>
<dbReference type="EMBL" id="JABELV010000007">
    <property type="protein sequence ID" value="KAG7571466.1"/>
    <property type="molecule type" value="Genomic_DNA"/>
</dbReference>
<feature type="domain" description="WDHD1/CFT4 helical bundle" evidence="8">
    <location>
        <begin position="705"/>
        <end position="803"/>
    </location>
</feature>
<feature type="region of interest" description="Disordered" evidence="6">
    <location>
        <begin position="875"/>
        <end position="939"/>
    </location>
</feature>
<dbReference type="PROSITE" id="PS00678">
    <property type="entry name" value="WD_REPEATS_1"/>
    <property type="match status" value="1"/>
</dbReference>
<dbReference type="Pfam" id="PF20946">
    <property type="entry name" value="Ctf4_C"/>
    <property type="match status" value="1"/>
</dbReference>
<evidence type="ECO:0000256" key="4">
    <source>
        <dbReference type="ARBA" id="ARBA00023242"/>
    </source>
</evidence>
<evidence type="ECO:0000256" key="6">
    <source>
        <dbReference type="SAM" id="MobiDB-lite"/>
    </source>
</evidence>
<dbReference type="GO" id="GO:0006281">
    <property type="term" value="P:DNA repair"/>
    <property type="evidence" value="ECO:0007669"/>
    <property type="project" value="TreeGrafter"/>
</dbReference>
<evidence type="ECO:0000256" key="2">
    <source>
        <dbReference type="ARBA" id="ARBA00022574"/>
    </source>
</evidence>
<evidence type="ECO:0000313" key="10">
    <source>
        <dbReference type="EMBL" id="KAG7571466.1"/>
    </source>
</evidence>
<feature type="region of interest" description="Disordered" evidence="6">
    <location>
        <begin position="1"/>
        <end position="20"/>
    </location>
</feature>
<feature type="compositionally biased region" description="Low complexity" evidence="6">
    <location>
        <begin position="982"/>
        <end position="994"/>
    </location>
</feature>
<evidence type="ECO:0008006" key="12">
    <source>
        <dbReference type="Google" id="ProtNLM"/>
    </source>
</evidence>
<evidence type="ECO:0000259" key="9">
    <source>
        <dbReference type="Pfam" id="PF24817"/>
    </source>
</evidence>
<dbReference type="AlphaFoldDB" id="A0A8K0NTF8"/>
<feature type="domain" description="WDHD1 first WD40" evidence="9">
    <location>
        <begin position="15"/>
        <end position="303"/>
    </location>
</feature>
<dbReference type="InterPro" id="IPR001680">
    <property type="entry name" value="WD40_rpt"/>
</dbReference>
<evidence type="ECO:0000256" key="3">
    <source>
        <dbReference type="ARBA" id="ARBA00022737"/>
    </source>
</evidence>
<dbReference type="Gene3D" id="2.130.10.10">
    <property type="entry name" value="YVTN repeat-like/Quinoprotein amine dehydrogenase"/>
    <property type="match status" value="2"/>
</dbReference>
<evidence type="ECO:0000313" key="11">
    <source>
        <dbReference type="Proteomes" id="UP000812966"/>
    </source>
</evidence>
<dbReference type="InterPro" id="IPR022100">
    <property type="entry name" value="WDHD1/CFT4_beta-prop_2nd"/>
</dbReference>
<dbReference type="InterPro" id="IPR036322">
    <property type="entry name" value="WD40_repeat_dom_sf"/>
</dbReference>
<dbReference type="InterPro" id="IPR048591">
    <property type="entry name" value="WDHD1/CFT4_hel"/>
</dbReference>
<organism evidence="10 11">
    <name type="scientific">Filobasidium floriforme</name>
    <dbReference type="NCBI Taxonomy" id="5210"/>
    <lineage>
        <taxon>Eukaryota</taxon>
        <taxon>Fungi</taxon>
        <taxon>Dikarya</taxon>
        <taxon>Basidiomycota</taxon>
        <taxon>Agaricomycotina</taxon>
        <taxon>Tremellomycetes</taxon>
        <taxon>Filobasidiales</taxon>
        <taxon>Filobasidiaceae</taxon>
        <taxon>Filobasidium</taxon>
    </lineage>
</organism>
<gene>
    <name evidence="10" type="ORF">FFLO_00649</name>
</gene>
<dbReference type="GO" id="GO:0043596">
    <property type="term" value="C:nuclear replication fork"/>
    <property type="evidence" value="ECO:0007669"/>
    <property type="project" value="TreeGrafter"/>
</dbReference>
<feature type="repeat" description="WD" evidence="5">
    <location>
        <begin position="233"/>
        <end position="274"/>
    </location>
</feature>
<dbReference type="PANTHER" id="PTHR19932">
    <property type="entry name" value="WD REPEAT AND HMG-BOX DNA BINDING PROTEIN"/>
    <property type="match status" value="1"/>
</dbReference>
<evidence type="ECO:0000259" key="8">
    <source>
        <dbReference type="Pfam" id="PF20946"/>
    </source>
</evidence>
<keyword evidence="4" id="KW-0539">Nucleus</keyword>
<dbReference type="PANTHER" id="PTHR19932:SF10">
    <property type="entry name" value="WD REPEAT AND HMG-BOX DNA-BINDING PROTEIN 1"/>
    <property type="match status" value="1"/>
</dbReference>
<dbReference type="GO" id="GO:0003682">
    <property type="term" value="F:chromatin binding"/>
    <property type="evidence" value="ECO:0007669"/>
    <property type="project" value="TreeGrafter"/>
</dbReference>
<comment type="caution">
    <text evidence="10">The sequence shown here is derived from an EMBL/GenBank/DDBJ whole genome shotgun (WGS) entry which is preliminary data.</text>
</comment>
<evidence type="ECO:0000256" key="1">
    <source>
        <dbReference type="ARBA" id="ARBA00004123"/>
    </source>
</evidence>
<feature type="region of interest" description="Disordered" evidence="6">
    <location>
        <begin position="309"/>
        <end position="382"/>
    </location>
</feature>
<feature type="region of interest" description="Disordered" evidence="6">
    <location>
        <begin position="982"/>
        <end position="1064"/>
    </location>
</feature>
<evidence type="ECO:0000259" key="7">
    <source>
        <dbReference type="Pfam" id="PF12341"/>
    </source>
</evidence>
<evidence type="ECO:0000256" key="5">
    <source>
        <dbReference type="PROSITE-ProRule" id="PRU00221"/>
    </source>
</evidence>
<feature type="compositionally biased region" description="Polar residues" evidence="6">
    <location>
        <begin position="1013"/>
        <end position="1026"/>
    </location>
</feature>
<name>A0A8K0NTF8_9TREE</name>
<comment type="subcellular location">
    <subcellularLocation>
        <location evidence="1">Nucleus</location>
    </subcellularLocation>
</comment>
<dbReference type="SMART" id="SM00320">
    <property type="entry name" value="WD40"/>
    <property type="match status" value="7"/>
</dbReference>
<dbReference type="GO" id="GO:0000278">
    <property type="term" value="P:mitotic cell cycle"/>
    <property type="evidence" value="ECO:0007669"/>
    <property type="project" value="TreeGrafter"/>
</dbReference>
<dbReference type="Pfam" id="PF24817">
    <property type="entry name" value="WD40_WDHD1_1st"/>
    <property type="match status" value="1"/>
</dbReference>
<dbReference type="InterPro" id="IPR057646">
    <property type="entry name" value="WD40_WDHD1_1st"/>
</dbReference>
<dbReference type="InterPro" id="IPR015943">
    <property type="entry name" value="WD40/YVTN_repeat-like_dom_sf"/>
</dbReference>
<keyword evidence="2 5" id="KW-0853">WD repeat</keyword>
<proteinExistence type="predicted"/>
<feature type="compositionally biased region" description="Acidic residues" evidence="6">
    <location>
        <begin position="1030"/>
        <end position="1047"/>
    </location>
</feature>
<accession>A0A8K0NTF8</accession>
<feature type="compositionally biased region" description="Acidic residues" evidence="6">
    <location>
        <begin position="343"/>
        <end position="367"/>
    </location>
</feature>
<dbReference type="Pfam" id="PF12341">
    <property type="entry name" value="Mcl1_mid"/>
    <property type="match status" value="1"/>
</dbReference>
<feature type="domain" description="WDHD1/CFT4 second beta-propeller" evidence="7">
    <location>
        <begin position="396"/>
        <end position="697"/>
    </location>
</feature>
<dbReference type="PROSITE" id="PS50294">
    <property type="entry name" value="WD_REPEATS_REGION"/>
    <property type="match status" value="1"/>
</dbReference>
<reference evidence="10" key="1">
    <citation type="submission" date="2020-04" db="EMBL/GenBank/DDBJ databases">
        <title>Analysis of mating type loci in Filobasidium floriforme.</title>
        <authorList>
            <person name="Nowrousian M."/>
        </authorList>
    </citation>
    <scope>NUCLEOTIDE SEQUENCE</scope>
    <source>
        <strain evidence="10">CBS 6242</strain>
    </source>
</reference>